<dbReference type="Proteomes" id="UP000287563">
    <property type="component" value="Unassembled WGS sequence"/>
</dbReference>
<dbReference type="Pfam" id="PF06180">
    <property type="entry name" value="CbiK"/>
    <property type="match status" value="1"/>
</dbReference>
<name>A0A444JP09_9GAMM</name>
<dbReference type="SUPFAM" id="SSF53800">
    <property type="entry name" value="Chelatase"/>
    <property type="match status" value="1"/>
</dbReference>
<sequence length="291" mass="32724">MKRLRHHNKGTAIVLSCFGSVVEQQRYIALQQRIAERYPNCNVEIAFSSKMVIKKLAQQGEQFQSLPQVLADLDMEGFQRILVVSCYLFPTDEHLQLSNMVQGFRQFSLASIEYTPAIMHHTSHTSAILAALNARFANDSDVNLFIHHGAPLLDNPGHQAIHYCDSLLSKLSAKNFTCSLEGAWPYRLIADSLTQEMLQVAKNTQLSMDEHNVRPRLRLIPLLLVSGNHFVNDLAEIKQNLEPNFDVSVAEPINGDKFCLLDFPDLIAVVEQQITEGLVRLRTPESEVCSG</sequence>
<dbReference type="RefSeq" id="WP_128784425.1">
    <property type="nucleotide sequence ID" value="NZ_RJLM01000005.1"/>
</dbReference>
<dbReference type="AlphaFoldDB" id="A0A444JP09"/>
<comment type="caution">
    <text evidence="1">The sequence shown here is derived from an EMBL/GenBank/DDBJ whole genome shotgun (WGS) entry which is preliminary data.</text>
</comment>
<dbReference type="OrthoDB" id="5858726at2"/>
<protein>
    <submittedName>
        <fullName evidence="1">Cobalt chelatase</fullName>
    </submittedName>
</protein>
<reference evidence="1 2" key="1">
    <citation type="submission" date="2018-11" db="EMBL/GenBank/DDBJ databases">
        <title>Photobacterium sp. BEI247 sp. nov., a marine bacterium isolated from Yongle Blue Hole in the South China Sea.</title>
        <authorList>
            <person name="Wang X."/>
        </authorList>
    </citation>
    <scope>NUCLEOTIDE SEQUENCE [LARGE SCALE GENOMIC DNA]</scope>
    <source>
        <strain evidence="2">BEI247</strain>
    </source>
</reference>
<dbReference type="GO" id="GO:0019251">
    <property type="term" value="P:anaerobic cobalamin biosynthetic process"/>
    <property type="evidence" value="ECO:0007669"/>
    <property type="project" value="InterPro"/>
</dbReference>
<dbReference type="GO" id="GO:0016852">
    <property type="term" value="F:sirohydrochlorin cobaltochelatase activity"/>
    <property type="evidence" value="ECO:0007669"/>
    <property type="project" value="InterPro"/>
</dbReference>
<proteinExistence type="predicted"/>
<dbReference type="Gene3D" id="3.40.50.1400">
    <property type="match status" value="2"/>
</dbReference>
<dbReference type="EMBL" id="RJLM01000005">
    <property type="protein sequence ID" value="RWX54799.1"/>
    <property type="molecule type" value="Genomic_DNA"/>
</dbReference>
<evidence type="ECO:0000313" key="1">
    <source>
        <dbReference type="EMBL" id="RWX54799.1"/>
    </source>
</evidence>
<gene>
    <name evidence="1" type="ORF">EDI28_13700</name>
</gene>
<organism evidence="1 2">
    <name type="scientific">Photobacterium chitinilyticum</name>
    <dbReference type="NCBI Taxonomy" id="2485123"/>
    <lineage>
        <taxon>Bacteria</taxon>
        <taxon>Pseudomonadati</taxon>
        <taxon>Pseudomonadota</taxon>
        <taxon>Gammaproteobacteria</taxon>
        <taxon>Vibrionales</taxon>
        <taxon>Vibrionaceae</taxon>
        <taxon>Photobacterium</taxon>
    </lineage>
</organism>
<dbReference type="InterPro" id="IPR010388">
    <property type="entry name" value="Anaerobic_Co-chelatase"/>
</dbReference>
<accession>A0A444JP09</accession>
<keyword evidence="2" id="KW-1185">Reference proteome</keyword>
<evidence type="ECO:0000313" key="2">
    <source>
        <dbReference type="Proteomes" id="UP000287563"/>
    </source>
</evidence>